<name>A0A2H0WC31_9BACT</name>
<evidence type="ECO:0000313" key="2">
    <source>
        <dbReference type="Proteomes" id="UP000230093"/>
    </source>
</evidence>
<organism evidence="1 2">
    <name type="scientific">Candidatus Beckwithbacteria bacterium CG10_big_fil_rev_8_21_14_0_10_34_10</name>
    <dbReference type="NCBI Taxonomy" id="1974495"/>
    <lineage>
        <taxon>Bacteria</taxon>
        <taxon>Candidatus Beckwithiibacteriota</taxon>
    </lineage>
</organism>
<gene>
    <name evidence="1" type="ORF">COT75_01305</name>
</gene>
<reference evidence="2" key="1">
    <citation type="submission" date="2017-09" db="EMBL/GenBank/DDBJ databases">
        <title>Depth-based differentiation of microbial function through sediment-hosted aquifers and enrichment of novel symbionts in the deep terrestrial subsurface.</title>
        <authorList>
            <person name="Probst A.J."/>
            <person name="Ladd B."/>
            <person name="Jarett J.K."/>
            <person name="Geller-Mcgrath D.E."/>
            <person name="Sieber C.M.K."/>
            <person name="Emerson J.B."/>
            <person name="Anantharaman K."/>
            <person name="Thomas B.C."/>
            <person name="Malmstrom R."/>
            <person name="Stieglmeier M."/>
            <person name="Klingl A."/>
            <person name="Woyke T."/>
            <person name="Ryan C.M."/>
            <person name="Banfield J.F."/>
        </authorList>
    </citation>
    <scope>NUCLEOTIDE SEQUENCE [LARGE SCALE GENOMIC DNA]</scope>
</reference>
<dbReference type="SUPFAM" id="SSF53795">
    <property type="entry name" value="PEP carboxykinase-like"/>
    <property type="match status" value="1"/>
</dbReference>
<proteinExistence type="predicted"/>
<dbReference type="EMBL" id="PEZT01000008">
    <property type="protein sequence ID" value="PIS09488.1"/>
    <property type="molecule type" value="Genomic_DNA"/>
</dbReference>
<evidence type="ECO:0000313" key="1">
    <source>
        <dbReference type="EMBL" id="PIS09488.1"/>
    </source>
</evidence>
<accession>A0A2H0WC31</accession>
<protein>
    <submittedName>
        <fullName evidence="1">Uncharacterized protein</fullName>
    </submittedName>
</protein>
<dbReference type="Proteomes" id="UP000230093">
    <property type="component" value="Unassembled WGS sequence"/>
</dbReference>
<dbReference type="AlphaFoldDB" id="A0A2H0WC31"/>
<comment type="caution">
    <text evidence="1">The sequence shown here is derived from an EMBL/GenBank/DDBJ whole genome shotgun (WGS) entry which is preliminary data.</text>
</comment>
<sequence length="400" mass="46475">MKNLYLNLNISLIGIKIITQRKDIKIFLKNKYSDYVISNEEYLTKKNKYKIFLNINNKPKIREEKNNFYLDYHSPKIFFTGFNDRFRSIFSKILVNERGLLLHGSCLVKNSKSYIFIGKEGAGKSTIRKICSQLVCLGDDTAVVRRIKGQWFSFGSPFYQKTNLAYPNLKKRIGGIFLLSKAKFNLISQLSFKSRIKILLDNYLGNFNNKIYKKTNHNFQRKVFDNILSLVFSVEVQKLSFKKDRLFLKLLINQPKFKKTKQNRNKILSKVNKLAAAKNNLSKLSWIKAVGDLSFLEKCKVINELSWEFEIGKGLTIKKAAAVFSKPDFNSAHKIIVDKYLKKLNKNSQKILSTSFIVIKKGEDYEIIDGNHRAIAIWKYLNKFGKTGIFFFLLGEKNND</sequence>